<comment type="subunit">
    <text evidence="9">Monomer.</text>
</comment>
<keyword evidence="9" id="KW-0963">Cytoplasm</keyword>
<evidence type="ECO:0000256" key="6">
    <source>
        <dbReference type="ARBA" id="ARBA00023134"/>
    </source>
</evidence>
<protein>
    <recommendedName>
        <fullName evidence="9">Phosphoenolpyruvate carboxykinase [GTP]</fullName>
        <shortName evidence="9">PEP carboxykinase</shortName>
        <shortName evidence="9">PEPCK</shortName>
        <ecNumber evidence="9">4.1.1.32</ecNumber>
    </recommendedName>
    <alternativeName>
        <fullName evidence="9">GTP-dependent phosphoenolpyruvate carboxykinase</fullName>
        <shortName evidence="9">GTP-PEPCK</shortName>
    </alternativeName>
</protein>
<dbReference type="NCBIfam" id="NF003253">
    <property type="entry name" value="PRK04210.1"/>
    <property type="match status" value="1"/>
</dbReference>
<feature type="binding site" evidence="9">
    <location>
        <position position="251"/>
    </location>
    <ligand>
        <name>Mn(2+)</name>
        <dbReference type="ChEBI" id="CHEBI:29035"/>
    </ligand>
</feature>
<gene>
    <name evidence="9" type="primary">pckG</name>
    <name evidence="12" type="ORF">ACFPM7_00950</name>
</gene>
<dbReference type="CDD" id="cd00819">
    <property type="entry name" value="PEPCK_GTP"/>
    <property type="match status" value="1"/>
</dbReference>
<feature type="binding site" evidence="9">
    <location>
        <position position="298"/>
    </location>
    <ligand>
        <name>Mn(2+)</name>
        <dbReference type="ChEBI" id="CHEBI:29035"/>
    </ligand>
</feature>
<comment type="caution">
    <text evidence="12">The sequence shown here is derived from an EMBL/GenBank/DDBJ whole genome shotgun (WGS) entry which is preliminary data.</text>
</comment>
<feature type="binding site" evidence="9">
    <location>
        <begin position="516"/>
        <end position="519"/>
    </location>
    <ligand>
        <name>GTP</name>
        <dbReference type="ChEBI" id="CHEBI:37565"/>
    </ligand>
</feature>
<evidence type="ECO:0000256" key="4">
    <source>
        <dbReference type="ARBA" id="ARBA00022741"/>
    </source>
</evidence>
<feature type="binding site" evidence="9">
    <location>
        <position position="390"/>
    </location>
    <ligand>
        <name>GTP</name>
        <dbReference type="ChEBI" id="CHEBI:37565"/>
    </ligand>
</feature>
<feature type="active site" evidence="9">
    <location>
        <position position="275"/>
    </location>
</feature>
<keyword evidence="2 9" id="KW-0312">Gluconeogenesis</keyword>
<evidence type="ECO:0000259" key="11">
    <source>
        <dbReference type="Pfam" id="PF17297"/>
    </source>
</evidence>
<dbReference type="EC" id="4.1.1.32" evidence="9"/>
<dbReference type="PIRSF" id="PIRSF001348">
    <property type="entry name" value="PEP_carboxykinase_GTP"/>
    <property type="match status" value="1"/>
</dbReference>
<dbReference type="HAMAP" id="MF_00452">
    <property type="entry name" value="PEPCK_GTP"/>
    <property type="match status" value="1"/>
</dbReference>
<dbReference type="Gene3D" id="3.40.449.10">
    <property type="entry name" value="Phosphoenolpyruvate Carboxykinase, domain 1"/>
    <property type="match status" value="1"/>
</dbReference>
<evidence type="ECO:0000256" key="5">
    <source>
        <dbReference type="ARBA" id="ARBA00022793"/>
    </source>
</evidence>
<evidence type="ECO:0000259" key="10">
    <source>
        <dbReference type="Pfam" id="PF00821"/>
    </source>
</evidence>
<organism evidence="12 13">
    <name type="scientific">Actinokineospora guangxiensis</name>
    <dbReference type="NCBI Taxonomy" id="1490288"/>
    <lineage>
        <taxon>Bacteria</taxon>
        <taxon>Bacillati</taxon>
        <taxon>Actinomycetota</taxon>
        <taxon>Actinomycetes</taxon>
        <taxon>Pseudonocardiales</taxon>
        <taxon>Pseudonocardiaceae</taxon>
        <taxon>Actinokineospora</taxon>
    </lineage>
</organism>
<dbReference type="Pfam" id="PF17297">
    <property type="entry name" value="PEPCK_N"/>
    <property type="match status" value="1"/>
</dbReference>
<evidence type="ECO:0000256" key="3">
    <source>
        <dbReference type="ARBA" id="ARBA00022723"/>
    </source>
</evidence>
<dbReference type="PROSITE" id="PS00505">
    <property type="entry name" value="PEPCK_GTP"/>
    <property type="match status" value="1"/>
</dbReference>
<dbReference type="InterPro" id="IPR008210">
    <property type="entry name" value="PEP_carboxykinase_N"/>
</dbReference>
<feature type="binding site" evidence="9">
    <location>
        <position position="273"/>
    </location>
    <ligand>
        <name>substrate</name>
    </ligand>
</feature>
<keyword evidence="3 9" id="KW-0479">Metal-binding</keyword>
<accession>A0ABW0EJB9</accession>
<keyword evidence="8 9" id="KW-0456">Lyase</keyword>
<dbReference type="RefSeq" id="WP_378242687.1">
    <property type="nucleotide sequence ID" value="NZ_JBHSKF010000001.1"/>
</dbReference>
<proteinExistence type="inferred from homology"/>
<feature type="binding site" evidence="9">
    <location>
        <begin position="274"/>
        <end position="279"/>
    </location>
    <ligand>
        <name>GTP</name>
        <dbReference type="ChEBI" id="CHEBI:37565"/>
    </ligand>
</feature>
<evidence type="ECO:0000256" key="2">
    <source>
        <dbReference type="ARBA" id="ARBA00022432"/>
    </source>
</evidence>
<reference evidence="13" key="1">
    <citation type="journal article" date="2019" name="Int. J. Syst. Evol. Microbiol.">
        <title>The Global Catalogue of Microorganisms (GCM) 10K type strain sequencing project: providing services to taxonomists for standard genome sequencing and annotation.</title>
        <authorList>
            <consortium name="The Broad Institute Genomics Platform"/>
            <consortium name="The Broad Institute Genome Sequencing Center for Infectious Disease"/>
            <person name="Wu L."/>
            <person name="Ma J."/>
        </authorList>
    </citation>
    <scope>NUCLEOTIDE SEQUENCE [LARGE SCALE GENOMIC DNA]</scope>
    <source>
        <strain evidence="13">CCUG 59778</strain>
    </source>
</reference>
<evidence type="ECO:0000313" key="13">
    <source>
        <dbReference type="Proteomes" id="UP001596157"/>
    </source>
</evidence>
<keyword evidence="5 9" id="KW-0210">Decarboxylase</keyword>
<keyword evidence="4 9" id="KW-0547">Nucleotide-binding</keyword>
<evidence type="ECO:0000256" key="8">
    <source>
        <dbReference type="ARBA" id="ARBA00023239"/>
    </source>
</evidence>
<feature type="binding site" evidence="9">
    <location>
        <begin position="388"/>
        <end position="390"/>
    </location>
    <ligand>
        <name>substrate</name>
    </ligand>
</feature>
<dbReference type="SUPFAM" id="SSF53795">
    <property type="entry name" value="PEP carboxykinase-like"/>
    <property type="match status" value="1"/>
</dbReference>
<comment type="pathway">
    <text evidence="9">Carbohydrate biosynthesis; gluconeogenesis.</text>
</comment>
<dbReference type="SUPFAM" id="SSF68923">
    <property type="entry name" value="PEP carboxykinase N-terminal domain"/>
    <property type="match status" value="1"/>
</dbReference>
<comment type="cofactor">
    <cofactor evidence="9">
        <name>Mn(2+)</name>
        <dbReference type="ChEBI" id="CHEBI:29035"/>
    </cofactor>
    <text evidence="9">Binds 1 Mn(2+) ion per subunit.</text>
</comment>
<feature type="binding site" evidence="9">
    <location>
        <begin position="222"/>
        <end position="224"/>
    </location>
    <ligand>
        <name>substrate</name>
    </ligand>
</feature>
<dbReference type="Gene3D" id="2.170.8.10">
    <property type="entry name" value="Phosphoenolpyruvate Carboxykinase, domain 2"/>
    <property type="match status" value="1"/>
</dbReference>
<feature type="binding site" evidence="9">
    <location>
        <position position="421"/>
    </location>
    <ligand>
        <name>GTP</name>
        <dbReference type="ChEBI" id="CHEBI:37565"/>
    </ligand>
</feature>
<evidence type="ECO:0000256" key="1">
    <source>
        <dbReference type="ARBA" id="ARBA00005796"/>
    </source>
</evidence>
<name>A0ABW0EJB9_9PSEU</name>
<keyword evidence="13" id="KW-1185">Reference proteome</keyword>
<dbReference type="InterPro" id="IPR013035">
    <property type="entry name" value="PEP_carboxykinase_C"/>
</dbReference>
<dbReference type="InterPro" id="IPR035077">
    <property type="entry name" value="PEP_carboxykinase_GTP_C"/>
</dbReference>
<feature type="domain" description="Phosphoenolpyruvate carboxykinase GTP-utilising N-terminal" evidence="11">
    <location>
        <begin position="22"/>
        <end position="243"/>
    </location>
</feature>
<comment type="catalytic activity">
    <reaction evidence="9">
        <text>oxaloacetate + GTP = phosphoenolpyruvate + GDP + CO2</text>
        <dbReference type="Rhea" id="RHEA:10388"/>
        <dbReference type="ChEBI" id="CHEBI:16452"/>
        <dbReference type="ChEBI" id="CHEBI:16526"/>
        <dbReference type="ChEBI" id="CHEBI:37565"/>
        <dbReference type="ChEBI" id="CHEBI:58189"/>
        <dbReference type="ChEBI" id="CHEBI:58702"/>
        <dbReference type="EC" id="4.1.1.32"/>
    </reaction>
</comment>
<dbReference type="Pfam" id="PF00821">
    <property type="entry name" value="PEPCK_GTP"/>
    <property type="match status" value="1"/>
</dbReference>
<comment type="similarity">
    <text evidence="1 9">Belongs to the phosphoenolpyruvate carboxykinase [GTP] family.</text>
</comment>
<evidence type="ECO:0000256" key="9">
    <source>
        <dbReference type="HAMAP-Rule" id="MF_00452"/>
    </source>
</evidence>
<dbReference type="InterPro" id="IPR008209">
    <property type="entry name" value="PEP_carboxykinase_GTP"/>
</dbReference>
<dbReference type="Proteomes" id="UP001596157">
    <property type="component" value="Unassembled WGS sequence"/>
</dbReference>
<evidence type="ECO:0000256" key="7">
    <source>
        <dbReference type="ARBA" id="ARBA00023211"/>
    </source>
</evidence>
<feature type="binding site" evidence="9">
    <location>
        <position position="231"/>
    </location>
    <ligand>
        <name>Mn(2+)</name>
        <dbReference type="ChEBI" id="CHEBI:29035"/>
    </ligand>
</feature>
<keyword evidence="6 9" id="KW-0342">GTP-binding</keyword>
<feature type="domain" description="Phosphoenolpyruvate carboxykinase C-terminal P-loop" evidence="10">
    <location>
        <begin position="247"/>
        <end position="605"/>
    </location>
</feature>
<dbReference type="EMBL" id="JBHSKF010000001">
    <property type="protein sequence ID" value="MFC5285605.1"/>
    <property type="molecule type" value="Genomic_DNA"/>
</dbReference>
<dbReference type="InterPro" id="IPR018091">
    <property type="entry name" value="PEP_carboxykin_GTP_CS"/>
</dbReference>
<feature type="binding site" evidence="9">
    <location>
        <position position="79"/>
    </location>
    <ligand>
        <name>substrate</name>
    </ligand>
</feature>
<dbReference type="PANTHER" id="PTHR11561">
    <property type="entry name" value="PHOSPHOENOLPYRUVATE CARBOXYKINASE"/>
    <property type="match status" value="1"/>
</dbReference>
<comment type="subcellular location">
    <subcellularLocation>
        <location evidence="9">Cytoplasm</location>
    </subcellularLocation>
</comment>
<dbReference type="InterPro" id="IPR035078">
    <property type="entry name" value="PEP_carboxykinase_GTP_N"/>
</dbReference>
<dbReference type="GO" id="GO:0004613">
    <property type="term" value="F:phosphoenolpyruvate carboxykinase (GTP) activity"/>
    <property type="evidence" value="ECO:0007669"/>
    <property type="project" value="UniProtKB-EC"/>
</dbReference>
<dbReference type="PANTHER" id="PTHR11561:SF0">
    <property type="entry name" value="PHOSPHOENOLPYRUVATE CARBOXYKINASE [GTP]-RELATED"/>
    <property type="match status" value="1"/>
</dbReference>
<comment type="function">
    <text evidence="9">Catalyzes the conversion of oxaloacetate (OAA) to phosphoenolpyruvate (PEP), the rate-limiting step in the metabolic pathway that produces glucose from lactate and other precursors derived from the citric acid cycle.</text>
</comment>
<evidence type="ECO:0000313" key="12">
    <source>
        <dbReference type="EMBL" id="MFC5285605.1"/>
    </source>
</evidence>
<keyword evidence="7 9" id="KW-0464">Manganese</keyword>
<sequence>MTAVTIPGLDQAPTTHKRLLAWVREVAELTAPERVVWVDGSDEEWTRLTDKLVEAGTFTRLAKKPNSFHAASDPNDVARVEERTFICSVDEADSGPTNNWMAPDEMKSIMTELYRGSMRGRTMYVIPFCMGPLDAEKPMLGVEITDSEYVVVSMKIMTRMGATALARFTDADGRERDFVPALHSLGAPLEPGQSDVAWPCSDTKYIVHFPEERLIWSYGSGYGGNALLGKKCYSLRIASAIGRDEGWLAEHMLILKLISPENKVHYIAAAFPSACGKTNLAMLEPTIPGWKVETLGDDIAWMRFGEDGRLYAVNPEYGFFGVAPGTNWKTNPNAMRTIDKGNSLFTNVALTDDGDIWWEGMENPPAHATSWKGADWTPESDELSSHANSRYCTPMNQCPVLAPEWDDPNGVPISAIFFGGRRATTIPLVSESFDWQHGTFLGATLSSEKTAAATGNLGEVRRDPMAMLPFIGYHAGDYFRHWIETGKRADADKLPKIFYVNWFRRGEDGRFLWPGFGENSRVLKWAIDRIEGTAAAHESPIGWVPTAADLDLSGLDADPADIDASLAVDVEEWRAELPLIEAWFAKIGDKLPSSLKDELAALKQRLA</sequence>
<dbReference type="Gene3D" id="3.90.228.20">
    <property type="match status" value="1"/>
</dbReference>